<reference evidence="1" key="1">
    <citation type="submission" date="2024-03" db="EMBL/GenBank/DDBJ databases">
        <title>Human intestinal bacterial collection.</title>
        <authorList>
            <person name="Pauvert C."/>
            <person name="Hitch T.C.A."/>
            <person name="Clavel T."/>
        </authorList>
    </citation>
    <scope>NUCLEOTIDE SEQUENCE [LARGE SCALE GENOMIC DNA]</scope>
    <source>
        <strain evidence="1">CLA-AA-H89B</strain>
    </source>
</reference>
<dbReference type="Pfam" id="PF13419">
    <property type="entry name" value="HAD_2"/>
    <property type="match status" value="1"/>
</dbReference>
<proteinExistence type="predicted"/>
<dbReference type="EC" id="3.-.-.-" evidence="1"/>
<dbReference type="InterPro" id="IPR006439">
    <property type="entry name" value="HAD-SF_hydro_IA"/>
</dbReference>
<dbReference type="InterPro" id="IPR023198">
    <property type="entry name" value="PGP-like_dom2"/>
</dbReference>
<protein>
    <submittedName>
        <fullName evidence="1">HAD family hydrolase</fullName>
        <ecNumber evidence="1">3.-.-.-</ecNumber>
    </submittedName>
</protein>
<accession>A0ABV1H203</accession>
<keyword evidence="2" id="KW-1185">Reference proteome</keyword>
<organism evidence="1 2">
    <name type="scientific">Lachnospira intestinalis</name>
    <dbReference type="NCBI Taxonomy" id="3133158"/>
    <lineage>
        <taxon>Bacteria</taxon>
        <taxon>Bacillati</taxon>
        <taxon>Bacillota</taxon>
        <taxon>Clostridia</taxon>
        <taxon>Lachnospirales</taxon>
        <taxon>Lachnospiraceae</taxon>
        <taxon>Lachnospira</taxon>
    </lineage>
</organism>
<evidence type="ECO:0000313" key="2">
    <source>
        <dbReference type="Proteomes" id="UP001546774"/>
    </source>
</evidence>
<evidence type="ECO:0000313" key="1">
    <source>
        <dbReference type="EMBL" id="MEQ2553723.1"/>
    </source>
</evidence>
<dbReference type="Gene3D" id="3.40.50.1000">
    <property type="entry name" value="HAD superfamily/HAD-like"/>
    <property type="match status" value="1"/>
</dbReference>
<gene>
    <name evidence="1" type="ORF">WMO37_01665</name>
</gene>
<dbReference type="SFLD" id="SFLDG01129">
    <property type="entry name" value="C1.5:_HAD__Beta-PGM__Phosphata"/>
    <property type="match status" value="1"/>
</dbReference>
<sequence length="213" mass="24306">MSKIDSILFDLDGTLWSSAKAISEAWGLVLQKHEDIEKKEVTEEELYSCMGLPMYDIAAKLFPSLSEDVRNQLMDELCEFENGYLEKRGGVLFNGLEETLAQLQKKYKLYIVSNCQDGYIEAFIKAHHMEKYFEDTECWGRTRLSKGESNKILIARNHLKNPIYVGDTAGDYQSAVDAGIPFVYAAYGFGEVQDCAYEIQSIRELPEVLERVQ</sequence>
<name>A0ABV1H203_9FIRM</name>
<dbReference type="SUPFAM" id="SSF56784">
    <property type="entry name" value="HAD-like"/>
    <property type="match status" value="1"/>
</dbReference>
<dbReference type="EMBL" id="JBBMFS010000001">
    <property type="protein sequence ID" value="MEQ2553723.1"/>
    <property type="molecule type" value="Genomic_DNA"/>
</dbReference>
<dbReference type="InterPro" id="IPR036412">
    <property type="entry name" value="HAD-like_sf"/>
</dbReference>
<dbReference type="GO" id="GO:0016787">
    <property type="term" value="F:hydrolase activity"/>
    <property type="evidence" value="ECO:0007669"/>
    <property type="project" value="UniProtKB-KW"/>
</dbReference>
<dbReference type="Gene3D" id="1.10.150.240">
    <property type="entry name" value="Putative phosphatase, domain 2"/>
    <property type="match status" value="1"/>
</dbReference>
<dbReference type="Proteomes" id="UP001546774">
    <property type="component" value="Unassembled WGS sequence"/>
</dbReference>
<dbReference type="InterPro" id="IPR050155">
    <property type="entry name" value="HAD-like_hydrolase_sf"/>
</dbReference>
<dbReference type="InterPro" id="IPR041492">
    <property type="entry name" value="HAD_2"/>
</dbReference>
<dbReference type="InterPro" id="IPR023214">
    <property type="entry name" value="HAD_sf"/>
</dbReference>
<keyword evidence="1" id="KW-0378">Hydrolase</keyword>
<comment type="caution">
    <text evidence="1">The sequence shown here is derived from an EMBL/GenBank/DDBJ whole genome shotgun (WGS) entry which is preliminary data.</text>
</comment>
<dbReference type="SFLD" id="SFLDS00003">
    <property type="entry name" value="Haloacid_Dehalogenase"/>
    <property type="match status" value="1"/>
</dbReference>
<dbReference type="PANTHER" id="PTHR43434">
    <property type="entry name" value="PHOSPHOGLYCOLATE PHOSPHATASE"/>
    <property type="match status" value="1"/>
</dbReference>
<dbReference type="PANTHER" id="PTHR43434:SF1">
    <property type="entry name" value="PHOSPHOGLYCOLATE PHOSPHATASE"/>
    <property type="match status" value="1"/>
</dbReference>
<dbReference type="NCBIfam" id="TIGR01549">
    <property type="entry name" value="HAD-SF-IA-v1"/>
    <property type="match status" value="1"/>
</dbReference>